<comment type="caution">
    <text evidence="1">The sequence shown here is derived from an EMBL/GenBank/DDBJ whole genome shotgun (WGS) entry which is preliminary data.</text>
</comment>
<dbReference type="EMBL" id="JAFELM010000043">
    <property type="protein sequence ID" value="MBM6619304.1"/>
    <property type="molecule type" value="Genomic_DNA"/>
</dbReference>
<keyword evidence="2" id="KW-1185">Reference proteome</keyword>
<proteinExistence type="predicted"/>
<name>A0ABS2DLE6_9BACI</name>
<dbReference type="PANTHER" id="PTHR10151:SF120">
    <property type="entry name" value="BIS(5'-ADENOSYL)-TRIPHOSPHATASE"/>
    <property type="match status" value="1"/>
</dbReference>
<dbReference type="Gene3D" id="3.40.720.10">
    <property type="entry name" value="Alkaline Phosphatase, subunit A"/>
    <property type="match status" value="1"/>
</dbReference>
<dbReference type="PANTHER" id="PTHR10151">
    <property type="entry name" value="ECTONUCLEOTIDE PYROPHOSPHATASE/PHOSPHODIESTERASE"/>
    <property type="match status" value="1"/>
</dbReference>
<organism evidence="1 2">
    <name type="scientific">Bacillus suaedaesalsae</name>
    <dbReference type="NCBI Taxonomy" id="2810349"/>
    <lineage>
        <taxon>Bacteria</taxon>
        <taxon>Bacillati</taxon>
        <taxon>Bacillota</taxon>
        <taxon>Bacilli</taxon>
        <taxon>Bacillales</taxon>
        <taxon>Bacillaceae</taxon>
        <taxon>Bacillus</taxon>
    </lineage>
</organism>
<sequence length="521" mass="58621">MFFKLVISIIISVSLILTSGINNNDKKPANPNVITTSLSEKKVVLIVIDSLMESPMKNAIESGHAPALKFFIKNSNYYPKLISSYPTMSVTIDSSLITGTYANQHKVPGLIWYNNSENRLISYGNNALENIKLGIPNFISDSLYKLNNADLSHEELTIYEQLDKVGLTSASINGLVYRGNYEHTLKLPRLLYKFPSIPKEFRTTGPPLLSFGQLIKVNPTNYSLLNNYGISDRGSREELNYLIQQNLTPNFSLVYFPGNDRPIHNKGIHTVDGIIKVDKELQKILNNFSSWEDALHEITWVIIGDSSQSSILEDKQRALIDLRSLLKDFIIANLEGIKKDDEIILAPNERMAYIYALKQVVSITSIREKLMNDNRIGFVAWKEDETIHVMTPTKTTVLTFKKKGKYTDEFEQSWHLHGDMTILDLSVNNEGRIQYGDYPDGLARLYGALNSHDGRFLIVDAKPGFEFIGESSPTHIGGGAHGSLHAVDSLAPIIIAGTEQVPDHYRIIDLQKWLLKLIRGK</sequence>
<evidence type="ECO:0000313" key="1">
    <source>
        <dbReference type="EMBL" id="MBM6619304.1"/>
    </source>
</evidence>
<dbReference type="InterPro" id="IPR017850">
    <property type="entry name" value="Alkaline_phosphatase_core_sf"/>
</dbReference>
<dbReference type="RefSeq" id="WP_204204749.1">
    <property type="nucleotide sequence ID" value="NZ_JAFELM010000043.1"/>
</dbReference>
<reference evidence="1 2" key="1">
    <citation type="submission" date="2021-02" db="EMBL/GenBank/DDBJ databases">
        <title>Bacillus sp. RD4P76, an endophyte from a halophyte.</title>
        <authorList>
            <person name="Sun J.-Q."/>
        </authorList>
    </citation>
    <scope>NUCLEOTIDE SEQUENCE [LARGE SCALE GENOMIC DNA]</scope>
    <source>
        <strain evidence="1 2">RD4P76</strain>
    </source>
</reference>
<protein>
    <submittedName>
        <fullName evidence="1">Alkaline phosphatase family protein</fullName>
    </submittedName>
</protein>
<dbReference type="Pfam" id="PF01663">
    <property type="entry name" value="Phosphodiest"/>
    <property type="match status" value="1"/>
</dbReference>
<accession>A0ABS2DLE6</accession>
<dbReference type="Proteomes" id="UP001518925">
    <property type="component" value="Unassembled WGS sequence"/>
</dbReference>
<dbReference type="InterPro" id="IPR002591">
    <property type="entry name" value="Phosphodiest/P_Trfase"/>
</dbReference>
<dbReference type="SUPFAM" id="SSF53649">
    <property type="entry name" value="Alkaline phosphatase-like"/>
    <property type="match status" value="1"/>
</dbReference>
<gene>
    <name evidence="1" type="ORF">JR050_16715</name>
</gene>
<evidence type="ECO:0000313" key="2">
    <source>
        <dbReference type="Proteomes" id="UP001518925"/>
    </source>
</evidence>